<dbReference type="GO" id="GO:0009636">
    <property type="term" value="P:response to toxic substance"/>
    <property type="evidence" value="ECO:0007669"/>
    <property type="project" value="TreeGrafter"/>
</dbReference>
<evidence type="ECO:0000256" key="3">
    <source>
        <dbReference type="ARBA" id="ARBA00022807"/>
    </source>
</evidence>
<dbReference type="GO" id="GO:0005737">
    <property type="term" value="C:cytoplasm"/>
    <property type="evidence" value="ECO:0007669"/>
    <property type="project" value="TreeGrafter"/>
</dbReference>
<protein>
    <recommendedName>
        <fullName evidence="4">Aminopeptidase</fullName>
    </recommendedName>
</protein>
<proteinExistence type="inferred from homology"/>
<dbReference type="InterPro" id="IPR038765">
    <property type="entry name" value="Papain-like_cys_pep_sf"/>
</dbReference>
<organism evidence="6 7">
    <name type="scientific">Candidatus Entotheonella gemina</name>
    <dbReference type="NCBI Taxonomy" id="1429439"/>
    <lineage>
        <taxon>Bacteria</taxon>
        <taxon>Pseudomonadati</taxon>
        <taxon>Nitrospinota/Tectimicrobiota group</taxon>
        <taxon>Candidatus Tectimicrobiota</taxon>
        <taxon>Candidatus Entotheonellia</taxon>
        <taxon>Candidatus Entotheonellales</taxon>
        <taxon>Candidatus Entotheonellaceae</taxon>
        <taxon>Candidatus Entotheonella</taxon>
    </lineage>
</organism>
<dbReference type="GO" id="GO:0043418">
    <property type="term" value="P:homocysteine catabolic process"/>
    <property type="evidence" value="ECO:0007669"/>
    <property type="project" value="TreeGrafter"/>
</dbReference>
<keyword evidence="3 4" id="KW-0788">Thiol protease</keyword>
<reference evidence="6 7" key="1">
    <citation type="journal article" date="2014" name="Nature">
        <title>An environmental bacterial taxon with a large and distinct metabolic repertoire.</title>
        <authorList>
            <person name="Wilson M.C."/>
            <person name="Mori T."/>
            <person name="Ruckert C."/>
            <person name="Uria A.R."/>
            <person name="Helf M.J."/>
            <person name="Takada K."/>
            <person name="Gernert C."/>
            <person name="Steffens U.A."/>
            <person name="Heycke N."/>
            <person name="Schmitt S."/>
            <person name="Rinke C."/>
            <person name="Helfrich E.J."/>
            <person name="Brachmann A.O."/>
            <person name="Gurgui C."/>
            <person name="Wakimoto T."/>
            <person name="Kracht M."/>
            <person name="Crusemann M."/>
            <person name="Hentschel U."/>
            <person name="Abe I."/>
            <person name="Matsunaga S."/>
            <person name="Kalinowski J."/>
            <person name="Takeyama H."/>
            <person name="Piel J."/>
        </authorList>
    </citation>
    <scope>NUCLEOTIDE SEQUENCE [LARGE SCALE GENOMIC DNA]</scope>
    <source>
        <strain evidence="7">TSY2</strain>
    </source>
</reference>
<feature type="active site" evidence="5">
    <location>
        <position position="377"/>
    </location>
</feature>
<dbReference type="HOGENOM" id="CLU_038600_0_1_7"/>
<dbReference type="Gene3D" id="3.90.70.10">
    <property type="entry name" value="Cysteine proteinases"/>
    <property type="match status" value="1"/>
</dbReference>
<dbReference type="SUPFAM" id="SSF54001">
    <property type="entry name" value="Cysteine proteinases"/>
    <property type="match status" value="1"/>
</dbReference>
<accession>W4M611</accession>
<keyword evidence="2 4" id="KW-0378">Hydrolase</keyword>
<sequence>MATTLPTTLMETPAVTSGALTPDDLSAFQDDFNAKPAYRLMQNAVTETSIDAVALNREVVTRADHSFSIHLDDWKVTNQKQSGRCWAFAGMNLIRVGAMQKMNLKQFEFSQNYVMFWDKFEKANWFLEAMLQTAGRDADDRTVHYLLGRPVDDGGQWNMFVNLVRKYGLVPKAQMPETDSSSSTGRMNQALLNELRQGARTLRGLKAEGASEEACRTRKKDILKTVYRILSIHLGTPPSSFIWQWKDKDKAFKRDGDMTPQEFAAEYITFDLDDYVCLVHDPRNEYGKTYTVDFLGNVIGGEPVVYLNVDIQQIKDITQKTLEDGEPVWMGCDVGKQMSSKFGLWDQRLYDFEGVYDTVYTNDKADRLRYRQTVMTHAMLFTGVDVVDGKPRRWRVENSWGEDRGEKGYYLMNDNWFDAYMFEIAAHRKYLSADLMQAFDEPPVVLPAWDPMGSLAGSI</sequence>
<evidence type="ECO:0000256" key="4">
    <source>
        <dbReference type="PIRNR" id="PIRNR005700"/>
    </source>
</evidence>
<evidence type="ECO:0000313" key="7">
    <source>
        <dbReference type="Proteomes" id="UP000019140"/>
    </source>
</evidence>
<dbReference type="GO" id="GO:0006508">
    <property type="term" value="P:proteolysis"/>
    <property type="evidence" value="ECO:0007669"/>
    <property type="project" value="UniProtKB-KW"/>
</dbReference>
<dbReference type="Proteomes" id="UP000019140">
    <property type="component" value="Unassembled WGS sequence"/>
</dbReference>
<dbReference type="PANTHER" id="PTHR10363:SF2">
    <property type="entry name" value="BLEOMYCIN HYDROLASE"/>
    <property type="match status" value="1"/>
</dbReference>
<evidence type="ECO:0000256" key="1">
    <source>
        <dbReference type="ARBA" id="ARBA00022670"/>
    </source>
</evidence>
<comment type="similarity">
    <text evidence="4">Belongs to the peptidase C1 family.</text>
</comment>
<dbReference type="GO" id="GO:0070005">
    <property type="term" value="F:cysteine-type aminopeptidase activity"/>
    <property type="evidence" value="ECO:0007669"/>
    <property type="project" value="InterPro"/>
</dbReference>
<feature type="active site" evidence="5">
    <location>
        <position position="85"/>
    </location>
</feature>
<dbReference type="EMBL" id="AZHX01000906">
    <property type="protein sequence ID" value="ETX05650.1"/>
    <property type="molecule type" value="Genomic_DNA"/>
</dbReference>
<dbReference type="Pfam" id="PF03051">
    <property type="entry name" value="Peptidase_C1_2"/>
    <property type="match status" value="1"/>
</dbReference>
<dbReference type="PATRIC" id="fig|1429439.4.peg.3681"/>
<dbReference type="PIRSF" id="PIRSF005700">
    <property type="entry name" value="PepC"/>
    <property type="match status" value="1"/>
</dbReference>
<gene>
    <name evidence="6" type="ORF">ETSY2_21710</name>
</gene>
<dbReference type="PANTHER" id="PTHR10363">
    <property type="entry name" value="BLEOMYCIN HYDROLASE"/>
    <property type="match status" value="1"/>
</dbReference>
<dbReference type="InterPro" id="IPR004134">
    <property type="entry name" value="Peptidase_C1B"/>
</dbReference>
<dbReference type="PROSITE" id="PS00139">
    <property type="entry name" value="THIOL_PROTEASE_CYS"/>
    <property type="match status" value="1"/>
</dbReference>
<evidence type="ECO:0000256" key="2">
    <source>
        <dbReference type="ARBA" id="ARBA00022801"/>
    </source>
</evidence>
<dbReference type="InterPro" id="IPR000169">
    <property type="entry name" value="Pept_cys_AS"/>
</dbReference>
<keyword evidence="1 4" id="KW-0645">Protease</keyword>
<evidence type="ECO:0000313" key="6">
    <source>
        <dbReference type="EMBL" id="ETX05650.1"/>
    </source>
</evidence>
<evidence type="ECO:0000256" key="5">
    <source>
        <dbReference type="PIRSR" id="PIRSR005700-1"/>
    </source>
</evidence>
<dbReference type="AlphaFoldDB" id="W4M611"/>
<name>W4M611_9BACT</name>
<feature type="active site" evidence="5">
    <location>
        <position position="398"/>
    </location>
</feature>
<comment type="caution">
    <text evidence="6">The sequence shown here is derived from an EMBL/GenBank/DDBJ whole genome shotgun (WGS) entry which is preliminary data.</text>
</comment>
<dbReference type="CDD" id="cd00585">
    <property type="entry name" value="Peptidase_C1B"/>
    <property type="match status" value="1"/>
</dbReference>
<keyword evidence="4 6" id="KW-0031">Aminopeptidase</keyword>
<keyword evidence="7" id="KW-1185">Reference proteome</keyword>